<dbReference type="Pfam" id="PF03765">
    <property type="entry name" value="CRAL_TRIO_N"/>
    <property type="match status" value="1"/>
</dbReference>
<dbReference type="SUPFAM" id="SSF52087">
    <property type="entry name" value="CRAL/TRIO domain"/>
    <property type="match status" value="1"/>
</dbReference>
<dbReference type="Gene3D" id="3.40.525.10">
    <property type="entry name" value="CRAL-TRIO lipid binding domain"/>
    <property type="match status" value="1"/>
</dbReference>
<feature type="compositionally biased region" description="Basic and acidic residues" evidence="1">
    <location>
        <begin position="329"/>
        <end position="354"/>
    </location>
</feature>
<dbReference type="Gene3D" id="1.10.8.20">
    <property type="entry name" value="N-terminal domain of phosphatidylinositol transfer protein sec14p"/>
    <property type="match status" value="1"/>
</dbReference>
<feature type="region of interest" description="Disordered" evidence="1">
    <location>
        <begin position="1"/>
        <end position="23"/>
    </location>
</feature>
<dbReference type="SMART" id="SM01100">
    <property type="entry name" value="CRAL_TRIO_N"/>
    <property type="match status" value="1"/>
</dbReference>
<dbReference type="PANTHER" id="PTHR45657:SF3">
    <property type="entry name" value="TRANSPORTER, PUTATIVE (AFU_ORTHOLOGUE AFUA_5G09260)-RELATED"/>
    <property type="match status" value="1"/>
</dbReference>
<dbReference type="PANTHER" id="PTHR45657">
    <property type="entry name" value="CRAL-TRIO DOMAIN-CONTAINING PROTEIN YKL091C-RELATED"/>
    <property type="match status" value="1"/>
</dbReference>
<gene>
    <name evidence="3" type="ORF">Rhopal_005829-T1</name>
</gene>
<dbReference type="Proteomes" id="UP001342314">
    <property type="component" value="Unassembled WGS sequence"/>
</dbReference>
<evidence type="ECO:0000313" key="4">
    <source>
        <dbReference type="Proteomes" id="UP001342314"/>
    </source>
</evidence>
<evidence type="ECO:0000313" key="3">
    <source>
        <dbReference type="EMBL" id="GJN92791.1"/>
    </source>
</evidence>
<dbReference type="InterPro" id="IPR011074">
    <property type="entry name" value="CRAL/TRIO_N_dom"/>
</dbReference>
<accession>A0AAV5GJI1</accession>
<evidence type="ECO:0000259" key="2">
    <source>
        <dbReference type="PROSITE" id="PS50191"/>
    </source>
</evidence>
<proteinExistence type="predicted"/>
<dbReference type="InterPro" id="IPR051026">
    <property type="entry name" value="PI/PC_transfer"/>
</dbReference>
<evidence type="ECO:0000256" key="1">
    <source>
        <dbReference type="SAM" id="MobiDB-lite"/>
    </source>
</evidence>
<organism evidence="3 4">
    <name type="scientific">Rhodotorula paludigena</name>
    <dbReference type="NCBI Taxonomy" id="86838"/>
    <lineage>
        <taxon>Eukaryota</taxon>
        <taxon>Fungi</taxon>
        <taxon>Dikarya</taxon>
        <taxon>Basidiomycota</taxon>
        <taxon>Pucciniomycotina</taxon>
        <taxon>Microbotryomycetes</taxon>
        <taxon>Sporidiobolales</taxon>
        <taxon>Sporidiobolaceae</taxon>
        <taxon>Rhodotorula</taxon>
    </lineage>
</organism>
<dbReference type="SUPFAM" id="SSF46938">
    <property type="entry name" value="CRAL/TRIO N-terminal domain"/>
    <property type="match status" value="1"/>
</dbReference>
<dbReference type="PROSITE" id="PS50191">
    <property type="entry name" value="CRAL_TRIO"/>
    <property type="match status" value="1"/>
</dbReference>
<feature type="compositionally biased region" description="Basic and acidic residues" evidence="1">
    <location>
        <begin position="460"/>
        <end position="479"/>
    </location>
</feature>
<feature type="compositionally biased region" description="Pro residues" evidence="1">
    <location>
        <begin position="366"/>
        <end position="395"/>
    </location>
</feature>
<dbReference type="AlphaFoldDB" id="A0AAV5GJI1"/>
<dbReference type="EMBL" id="BQKY01000012">
    <property type="protein sequence ID" value="GJN92791.1"/>
    <property type="molecule type" value="Genomic_DNA"/>
</dbReference>
<comment type="caution">
    <text evidence="3">The sequence shown here is derived from an EMBL/GenBank/DDBJ whole genome shotgun (WGS) entry which is preliminary data.</text>
</comment>
<feature type="compositionally biased region" description="Low complexity" evidence="1">
    <location>
        <begin position="396"/>
        <end position="417"/>
    </location>
</feature>
<feature type="domain" description="CRAL-TRIO" evidence="2">
    <location>
        <begin position="105"/>
        <end position="284"/>
    </location>
</feature>
<dbReference type="Pfam" id="PF00650">
    <property type="entry name" value="CRAL_TRIO"/>
    <property type="match status" value="1"/>
</dbReference>
<feature type="region of interest" description="Disordered" evidence="1">
    <location>
        <begin position="329"/>
        <end position="499"/>
    </location>
</feature>
<feature type="compositionally biased region" description="Low complexity" evidence="1">
    <location>
        <begin position="355"/>
        <end position="365"/>
    </location>
</feature>
<sequence>MSDQTPAAEDHLEPVSSRSLAGHVGHLTPQQEETLHKFKHELAKNGYYTPEASGKPASHEDVTLVRFLRARKFDLQGAYAQFTSAEDWRRKDKVDELYDTFDVDEYELGRQLYPQWTGRRDNSGMPVYVFKVSALTKQKTDAYAKDPSRLEPRMIALYENMMQFVIPLCTSIPHQHNETPVSGSATIVDVSNVGLMRFWALKEHMQRASTLANARYAETLGAVYLVGAPSFFSTVWGWVKKWFDPGTVAKIHILSSSELVSVLSSQMPASSIPRDYGGTLDWSFGAPAPALDQPARDALGLREGEEIGTALNGPVRWKDGRVVLLGKGRSEEQVKRWASQPEKEEPQPQEEKAQEAPTPADDATAPPAPVSPAPDAPSPASPSPVAPSPIAPSPAPELTAAELSAAAAAASSASSSALPPPILGAGIPNAPSSSPPSSAPSASPTPAATNGHANGSAAVDHAKEEEEGEGEKHDIHVAARENPAAPVKDLAAALEGTTL</sequence>
<reference evidence="3 4" key="1">
    <citation type="submission" date="2021-12" db="EMBL/GenBank/DDBJ databases">
        <title>High titer production of polyol ester of fatty acids by Rhodotorula paludigena BS15 towards product separation-free biomass refinery.</title>
        <authorList>
            <person name="Mano J."/>
            <person name="Ono H."/>
            <person name="Tanaka T."/>
            <person name="Naito K."/>
            <person name="Sushida H."/>
            <person name="Ike M."/>
            <person name="Tokuyasu K."/>
            <person name="Kitaoka M."/>
        </authorList>
    </citation>
    <scope>NUCLEOTIDE SEQUENCE [LARGE SCALE GENOMIC DNA]</scope>
    <source>
        <strain evidence="3 4">BS15</strain>
    </source>
</reference>
<dbReference type="InterPro" id="IPR036865">
    <property type="entry name" value="CRAL-TRIO_dom_sf"/>
</dbReference>
<feature type="compositionally biased region" description="Low complexity" evidence="1">
    <location>
        <begin position="439"/>
        <end position="450"/>
    </location>
</feature>
<dbReference type="SMART" id="SM00516">
    <property type="entry name" value="SEC14"/>
    <property type="match status" value="1"/>
</dbReference>
<dbReference type="InterPro" id="IPR036273">
    <property type="entry name" value="CRAL/TRIO_N_dom_sf"/>
</dbReference>
<name>A0AAV5GJI1_9BASI</name>
<protein>
    <recommendedName>
        <fullName evidence="2">CRAL-TRIO domain-containing protein</fullName>
    </recommendedName>
</protein>
<dbReference type="CDD" id="cd00170">
    <property type="entry name" value="SEC14"/>
    <property type="match status" value="1"/>
</dbReference>
<keyword evidence="4" id="KW-1185">Reference proteome</keyword>
<dbReference type="InterPro" id="IPR001251">
    <property type="entry name" value="CRAL-TRIO_dom"/>
</dbReference>